<feature type="non-terminal residue" evidence="2">
    <location>
        <position position="89"/>
    </location>
</feature>
<gene>
    <name evidence="2" type="primary">ORF51996</name>
</gene>
<sequence>LDQTAALFDHSLNTMQPEVDSLKVENSKLSSKLIFMEHKNDDLEEEVHSLKQNQDKAIATMDALRECLSKIREERQELFDKLASLQRQD</sequence>
<reference evidence="2" key="1">
    <citation type="submission" date="2014-12" db="EMBL/GenBank/DDBJ databases">
        <title>Insight into the proteome of Arion vulgaris.</title>
        <authorList>
            <person name="Aradska J."/>
            <person name="Bulat T."/>
            <person name="Smidak R."/>
            <person name="Sarate P."/>
            <person name="Gangsoo J."/>
            <person name="Sialana F."/>
            <person name="Bilban M."/>
            <person name="Lubec G."/>
        </authorList>
    </citation>
    <scope>NUCLEOTIDE SEQUENCE</scope>
    <source>
        <tissue evidence="2">Skin</tissue>
    </source>
</reference>
<accession>A0A0B6ZA01</accession>
<proteinExistence type="predicted"/>
<dbReference type="Gene3D" id="1.20.5.340">
    <property type="match status" value="1"/>
</dbReference>
<keyword evidence="1" id="KW-0175">Coiled coil</keyword>
<protein>
    <submittedName>
        <fullName evidence="2">Uncharacterized protein</fullName>
    </submittedName>
</protein>
<evidence type="ECO:0000313" key="2">
    <source>
        <dbReference type="EMBL" id="CEK64510.1"/>
    </source>
</evidence>
<dbReference type="EMBL" id="HACG01017645">
    <property type="protein sequence ID" value="CEK64510.1"/>
    <property type="molecule type" value="Transcribed_RNA"/>
</dbReference>
<organism evidence="2">
    <name type="scientific">Arion vulgaris</name>
    <dbReference type="NCBI Taxonomy" id="1028688"/>
    <lineage>
        <taxon>Eukaryota</taxon>
        <taxon>Metazoa</taxon>
        <taxon>Spiralia</taxon>
        <taxon>Lophotrochozoa</taxon>
        <taxon>Mollusca</taxon>
        <taxon>Gastropoda</taxon>
        <taxon>Heterobranchia</taxon>
        <taxon>Euthyneura</taxon>
        <taxon>Panpulmonata</taxon>
        <taxon>Eupulmonata</taxon>
        <taxon>Stylommatophora</taxon>
        <taxon>Helicina</taxon>
        <taxon>Arionoidea</taxon>
        <taxon>Arionidae</taxon>
        <taxon>Arion</taxon>
    </lineage>
</organism>
<evidence type="ECO:0000256" key="1">
    <source>
        <dbReference type="SAM" id="Coils"/>
    </source>
</evidence>
<feature type="coiled-coil region" evidence="1">
    <location>
        <begin position="26"/>
        <end position="88"/>
    </location>
</feature>
<feature type="non-terminal residue" evidence="2">
    <location>
        <position position="1"/>
    </location>
</feature>
<name>A0A0B6ZA01_9EUPU</name>
<dbReference type="AlphaFoldDB" id="A0A0B6ZA01"/>